<dbReference type="RefSeq" id="WP_029670556.1">
    <property type="nucleotide sequence ID" value="NZ_BPLV01000001.1"/>
</dbReference>
<organism evidence="10">
    <name type="scientific">Metamycoplasma salivarium</name>
    <name type="common">Mycoplasma salivarium</name>
    <dbReference type="NCBI Taxonomy" id="2124"/>
    <lineage>
        <taxon>Bacteria</taxon>
        <taxon>Bacillati</taxon>
        <taxon>Mycoplasmatota</taxon>
        <taxon>Mycoplasmoidales</taxon>
        <taxon>Metamycoplasmataceae</taxon>
        <taxon>Metamycoplasma</taxon>
    </lineage>
</organism>
<dbReference type="InterPro" id="IPR007862">
    <property type="entry name" value="Adenylate_kinase_lid-dom"/>
</dbReference>
<feature type="binding site" evidence="6">
    <location>
        <position position="183"/>
    </location>
    <ligand>
        <name>AMP</name>
        <dbReference type="ChEBI" id="CHEBI:456215"/>
    </ligand>
</feature>
<gene>
    <name evidence="10" type="primary">adk_2</name>
    <name evidence="6" type="synonym">adk</name>
    <name evidence="10" type="ORF">NCTC10113_00961</name>
</gene>
<keyword evidence="4 6" id="KW-0418">Kinase</keyword>
<feature type="binding site" evidence="6">
    <location>
        <position position="45"/>
    </location>
    <ligand>
        <name>AMP</name>
        <dbReference type="ChEBI" id="CHEBI:456215"/>
    </ligand>
</feature>
<sequence length="231" mass="26622">MIDSYKHIKPNLLFLGAPGAGKGSVATKLVEKYGYYQLSTGDMFRQEIKNKTDLGLKIQSILDAGNYVSDDITNELVKKTLINLHTQHKPFILDGYPRTLDQAKFLKSLESLDIKIDYVVLLEITDEQVIKRLEKRRICPKCKTIYHMQFNPPKDLIHCDNISHELTEVIKRPDDDSEVIKKRLNIYNTQTAPLIKYYEKNARVVKINSYQAFDKVLSQTIKAIGELNDNY</sequence>
<reference evidence="10" key="1">
    <citation type="submission" date="2019-01" db="EMBL/GenBank/DDBJ databases">
        <authorList>
            <consortium name="Pathogen Informatics"/>
        </authorList>
    </citation>
    <scope>NUCLEOTIDE SEQUENCE [LARGE SCALE GENOMIC DNA]</scope>
    <source>
        <strain evidence="10">NCTC10113</strain>
    </source>
</reference>
<protein>
    <recommendedName>
        <fullName evidence="6 8">Adenylate kinase</fullName>
        <shortName evidence="6">AK</shortName>
        <ecNumber evidence="6 8">2.7.4.3</ecNumber>
    </recommendedName>
    <alternativeName>
        <fullName evidence="6">ATP-AMP transphosphorylase</fullName>
    </alternativeName>
    <alternativeName>
        <fullName evidence="6">ATP:AMP phosphotransferase</fullName>
    </alternativeName>
    <alternativeName>
        <fullName evidence="6">Adenylate monophosphate kinase</fullName>
    </alternativeName>
</protein>
<dbReference type="PROSITE" id="PS00113">
    <property type="entry name" value="ADENYLATE_KINASE"/>
    <property type="match status" value="1"/>
</dbReference>
<accession>A0A448ZXU0</accession>
<comment type="similarity">
    <text evidence="6 7">Belongs to the adenylate kinase family.</text>
</comment>
<evidence type="ECO:0000256" key="7">
    <source>
        <dbReference type="RuleBase" id="RU003330"/>
    </source>
</evidence>
<dbReference type="Pfam" id="PF05191">
    <property type="entry name" value="ADK_lid"/>
    <property type="match status" value="1"/>
</dbReference>
<dbReference type="GO" id="GO:0044209">
    <property type="term" value="P:AMP salvage"/>
    <property type="evidence" value="ECO:0007669"/>
    <property type="project" value="UniProtKB-UniRule"/>
</dbReference>
<dbReference type="InterPro" id="IPR027417">
    <property type="entry name" value="P-loop_NTPase"/>
</dbReference>
<feature type="binding site" evidence="6">
    <location>
        <position position="211"/>
    </location>
    <ligand>
        <name>ATP</name>
        <dbReference type="ChEBI" id="CHEBI:30616"/>
    </ligand>
</feature>
<feature type="binding site" evidence="6">
    <location>
        <position position="172"/>
    </location>
    <ligand>
        <name>AMP</name>
        <dbReference type="ChEBI" id="CHEBI:456215"/>
    </ligand>
</feature>
<dbReference type="InterPro" id="IPR033690">
    <property type="entry name" value="Adenylat_kinase_CS"/>
</dbReference>
<keyword evidence="2 6" id="KW-0545">Nucleotide biosynthesis</keyword>
<dbReference type="PANTHER" id="PTHR23359">
    <property type="entry name" value="NUCLEOTIDE KINASE"/>
    <property type="match status" value="1"/>
</dbReference>
<dbReference type="UniPathway" id="UPA00588">
    <property type="reaction ID" value="UER00649"/>
</dbReference>
<keyword evidence="10" id="KW-0614">Plasmid</keyword>
<feature type="binding site" evidence="6">
    <location>
        <position position="102"/>
    </location>
    <ligand>
        <name>AMP</name>
        <dbReference type="ChEBI" id="CHEBI:456215"/>
    </ligand>
</feature>
<comment type="caution">
    <text evidence="6">Lacks conserved residue(s) required for the propagation of feature annotation.</text>
</comment>
<evidence type="ECO:0000256" key="4">
    <source>
        <dbReference type="ARBA" id="ARBA00022777"/>
    </source>
</evidence>
<dbReference type="GO" id="GO:0005524">
    <property type="term" value="F:ATP binding"/>
    <property type="evidence" value="ECO:0007669"/>
    <property type="project" value="UniProtKB-UniRule"/>
</dbReference>
<dbReference type="FunFam" id="3.40.50.300:FF:000106">
    <property type="entry name" value="Adenylate kinase mitochondrial"/>
    <property type="match status" value="1"/>
</dbReference>
<feature type="binding site" evidence="6">
    <location>
        <begin position="19"/>
        <end position="24"/>
    </location>
    <ligand>
        <name>ATP</name>
        <dbReference type="ChEBI" id="CHEBI:30616"/>
    </ligand>
</feature>
<comment type="function">
    <text evidence="6">Catalyzes the reversible transfer of the terminal phosphate group between ATP and AMP. Plays an important role in cellular energy homeostasis and in adenine nucleotide metabolism.</text>
</comment>
<evidence type="ECO:0000256" key="3">
    <source>
        <dbReference type="ARBA" id="ARBA00022741"/>
    </source>
</evidence>
<feature type="binding site" evidence="6">
    <location>
        <begin position="95"/>
        <end position="98"/>
    </location>
    <ligand>
        <name>AMP</name>
        <dbReference type="ChEBI" id="CHEBI:456215"/>
    </ligand>
</feature>
<comment type="domain">
    <text evidence="6">Consists of three domains, a large central CORE domain and two small peripheral domains, NMPbind and LID, which undergo movements during catalysis. The LID domain closes over the site of phosphoryl transfer upon ATP binding. Assembling and dissambling the active center during each catalytic cycle provides an effective means to prevent ATP hydrolysis.</text>
</comment>
<evidence type="ECO:0000256" key="5">
    <source>
        <dbReference type="ARBA" id="ARBA00022840"/>
    </source>
</evidence>
<feature type="region of interest" description="NMP" evidence="6">
    <location>
        <begin position="39"/>
        <end position="68"/>
    </location>
</feature>
<comment type="subcellular location">
    <subcellularLocation>
        <location evidence="6 8">Cytoplasm</location>
    </subcellularLocation>
</comment>
<dbReference type="NCBIfam" id="NF001381">
    <property type="entry name" value="PRK00279.1-3"/>
    <property type="match status" value="1"/>
</dbReference>
<dbReference type="HAMAP" id="MF_00235">
    <property type="entry name" value="Adenylate_kinase_Adk"/>
    <property type="match status" value="1"/>
</dbReference>
<keyword evidence="3 6" id="KW-0547">Nucleotide-binding</keyword>
<evidence type="ECO:0000256" key="2">
    <source>
        <dbReference type="ARBA" id="ARBA00022727"/>
    </source>
</evidence>
<dbReference type="Gene3D" id="3.40.50.300">
    <property type="entry name" value="P-loop containing nucleotide triphosphate hydrolases"/>
    <property type="match status" value="1"/>
</dbReference>
<feature type="binding site" evidence="6">
    <location>
        <begin position="66"/>
        <end position="68"/>
    </location>
    <ligand>
        <name>AMP</name>
        <dbReference type="ChEBI" id="CHEBI:456215"/>
    </ligand>
</feature>
<comment type="subunit">
    <text evidence="6 8">Monomer.</text>
</comment>
<dbReference type="NCBIfam" id="TIGR01351">
    <property type="entry name" value="adk"/>
    <property type="match status" value="1"/>
</dbReference>
<comment type="catalytic activity">
    <reaction evidence="6 8">
        <text>AMP + ATP = 2 ADP</text>
        <dbReference type="Rhea" id="RHEA:12973"/>
        <dbReference type="ChEBI" id="CHEBI:30616"/>
        <dbReference type="ChEBI" id="CHEBI:456215"/>
        <dbReference type="ChEBI" id="CHEBI:456216"/>
        <dbReference type="EC" id="2.7.4.3"/>
    </reaction>
</comment>
<dbReference type="GO" id="GO:0005737">
    <property type="term" value="C:cytoplasm"/>
    <property type="evidence" value="ECO:0007669"/>
    <property type="project" value="UniProtKB-SubCell"/>
</dbReference>
<dbReference type="GO" id="GO:0004017">
    <property type="term" value="F:AMP kinase activity"/>
    <property type="evidence" value="ECO:0007669"/>
    <property type="project" value="UniProtKB-UniRule"/>
</dbReference>
<dbReference type="AlphaFoldDB" id="A0A448ZXU0"/>
<feature type="binding site" evidence="6">
    <location>
        <position position="40"/>
    </location>
    <ligand>
        <name>AMP</name>
        <dbReference type="ChEBI" id="CHEBI:456215"/>
    </ligand>
</feature>
<name>A0A448ZXU0_METSV</name>
<evidence type="ECO:0000313" key="10">
    <source>
        <dbReference type="EMBL" id="VEU56080.1"/>
    </source>
</evidence>
<proteinExistence type="inferred from homology"/>
<evidence type="ECO:0000256" key="8">
    <source>
        <dbReference type="RuleBase" id="RU003331"/>
    </source>
</evidence>
<keyword evidence="5 6" id="KW-0067">ATP-binding</keyword>
<dbReference type="CDD" id="cd01428">
    <property type="entry name" value="ADK"/>
    <property type="match status" value="1"/>
</dbReference>
<dbReference type="PRINTS" id="PR00094">
    <property type="entry name" value="ADENYLTKNASE"/>
</dbReference>
<feature type="binding site" evidence="6">
    <location>
        <position position="136"/>
    </location>
    <ligand>
        <name>ATP</name>
        <dbReference type="ChEBI" id="CHEBI:30616"/>
    </ligand>
</feature>
<feature type="binding site" evidence="6">
    <location>
        <begin position="145"/>
        <end position="146"/>
    </location>
    <ligand>
        <name>ATP</name>
        <dbReference type="ChEBI" id="CHEBI:30616"/>
    </ligand>
</feature>
<dbReference type="EMBL" id="LR214939">
    <property type="protein sequence ID" value="VEU56080.1"/>
    <property type="molecule type" value="Genomic_DNA"/>
</dbReference>
<dbReference type="Pfam" id="PF00406">
    <property type="entry name" value="ADK"/>
    <property type="match status" value="1"/>
</dbReference>
<comment type="pathway">
    <text evidence="6">Purine metabolism; AMP biosynthesis via salvage pathway; AMP from ADP: step 1/1.</text>
</comment>
<geneLocation type="plasmid" evidence="10">
    <name>2</name>
</geneLocation>
<keyword evidence="1 6" id="KW-0808">Transferase</keyword>
<evidence type="ECO:0000256" key="1">
    <source>
        <dbReference type="ARBA" id="ARBA00022679"/>
    </source>
</evidence>
<dbReference type="InterPro" id="IPR006259">
    <property type="entry name" value="Adenyl_kin_sub"/>
</dbReference>
<keyword evidence="6" id="KW-0963">Cytoplasm</keyword>
<evidence type="ECO:0000259" key="9">
    <source>
        <dbReference type="Pfam" id="PF05191"/>
    </source>
</evidence>
<dbReference type="EC" id="2.7.4.3" evidence="6 8"/>
<dbReference type="SUPFAM" id="SSF52540">
    <property type="entry name" value="P-loop containing nucleoside triphosphate hydrolases"/>
    <property type="match status" value="1"/>
</dbReference>
<feature type="domain" description="Adenylate kinase active site lid" evidence="9">
    <location>
        <begin position="136"/>
        <end position="166"/>
    </location>
</feature>
<evidence type="ECO:0000256" key="6">
    <source>
        <dbReference type="HAMAP-Rule" id="MF_00235"/>
    </source>
</evidence>
<dbReference type="InterPro" id="IPR000850">
    <property type="entry name" value="Adenylat/UMP-CMP_kin"/>
</dbReference>